<proteinExistence type="predicted"/>
<keyword evidence="2" id="KW-1185">Reference proteome</keyword>
<gene>
    <name evidence="1" type="primary">Otof_0</name>
    <name evidence="1" type="ORF">AVEN_175392_1</name>
</gene>
<feature type="non-terminal residue" evidence="1">
    <location>
        <position position="15"/>
    </location>
</feature>
<name>A0A4Y2HWD0_ARAVE</name>
<evidence type="ECO:0000313" key="2">
    <source>
        <dbReference type="Proteomes" id="UP000499080"/>
    </source>
</evidence>
<dbReference type="Proteomes" id="UP000499080">
    <property type="component" value="Unassembled WGS sequence"/>
</dbReference>
<organism evidence="1 2">
    <name type="scientific">Araneus ventricosus</name>
    <name type="common">Orbweaver spider</name>
    <name type="synonym">Epeira ventricosa</name>
    <dbReference type="NCBI Taxonomy" id="182803"/>
    <lineage>
        <taxon>Eukaryota</taxon>
        <taxon>Metazoa</taxon>
        <taxon>Ecdysozoa</taxon>
        <taxon>Arthropoda</taxon>
        <taxon>Chelicerata</taxon>
        <taxon>Arachnida</taxon>
        <taxon>Araneae</taxon>
        <taxon>Araneomorphae</taxon>
        <taxon>Entelegynae</taxon>
        <taxon>Araneoidea</taxon>
        <taxon>Araneidae</taxon>
        <taxon>Araneus</taxon>
    </lineage>
</organism>
<reference evidence="1 2" key="1">
    <citation type="journal article" date="2019" name="Sci. Rep.">
        <title>Orb-weaving spider Araneus ventricosus genome elucidates the spidroin gene catalogue.</title>
        <authorList>
            <person name="Kono N."/>
            <person name="Nakamura H."/>
            <person name="Ohtoshi R."/>
            <person name="Moran D.A.P."/>
            <person name="Shinohara A."/>
            <person name="Yoshida Y."/>
            <person name="Fujiwara M."/>
            <person name="Mori M."/>
            <person name="Tomita M."/>
            <person name="Arakawa K."/>
        </authorList>
    </citation>
    <scope>NUCLEOTIDE SEQUENCE [LARGE SCALE GENOMIC DNA]</scope>
</reference>
<protein>
    <submittedName>
        <fullName evidence="1">Otoferlin</fullName>
    </submittedName>
</protein>
<accession>A0A4Y2HWD0</accession>
<comment type="caution">
    <text evidence="1">The sequence shown here is derived from an EMBL/GenBank/DDBJ whole genome shotgun (WGS) entry which is preliminary data.</text>
</comment>
<sequence>MRSHRINKQVLAPGR</sequence>
<dbReference type="EMBL" id="BGPR01002200">
    <property type="protein sequence ID" value="GBM69525.1"/>
    <property type="molecule type" value="Genomic_DNA"/>
</dbReference>
<evidence type="ECO:0000313" key="1">
    <source>
        <dbReference type="EMBL" id="GBM69525.1"/>
    </source>
</evidence>